<keyword evidence="4" id="KW-1185">Reference proteome</keyword>
<dbReference type="EMBL" id="JAXCGZ010014106">
    <property type="protein sequence ID" value="KAK7071648.1"/>
    <property type="molecule type" value="Genomic_DNA"/>
</dbReference>
<dbReference type="InterPro" id="IPR026983">
    <property type="entry name" value="DHC"/>
</dbReference>
<feature type="domain" description="Dynein heavy chain C-terminal" evidence="2">
    <location>
        <begin position="473"/>
        <end position="582"/>
    </location>
</feature>
<dbReference type="InterPro" id="IPR042219">
    <property type="entry name" value="AAA_lid_11_sf"/>
</dbReference>
<dbReference type="Pfam" id="PF18199">
    <property type="entry name" value="Dynein_C"/>
    <property type="match status" value="1"/>
</dbReference>
<dbReference type="PANTHER" id="PTHR45703:SF36">
    <property type="entry name" value="DYNEIN HEAVY CHAIN, CYTOPLASMIC"/>
    <property type="match status" value="1"/>
</dbReference>
<dbReference type="GO" id="GO:0045505">
    <property type="term" value="F:dynein intermediate chain binding"/>
    <property type="evidence" value="ECO:0007669"/>
    <property type="project" value="InterPro"/>
</dbReference>
<protein>
    <recommendedName>
        <fullName evidence="2">Dynein heavy chain C-terminal domain-containing protein</fullName>
    </recommendedName>
</protein>
<proteinExistence type="predicted"/>
<gene>
    <name evidence="3" type="ORF">SK128_021179</name>
</gene>
<evidence type="ECO:0000313" key="4">
    <source>
        <dbReference type="Proteomes" id="UP001381693"/>
    </source>
</evidence>
<feature type="compositionally biased region" description="Polar residues" evidence="1">
    <location>
        <begin position="702"/>
        <end position="711"/>
    </location>
</feature>
<reference evidence="3 4" key="1">
    <citation type="submission" date="2023-11" db="EMBL/GenBank/DDBJ databases">
        <title>Halocaridina rubra genome assembly.</title>
        <authorList>
            <person name="Smith C."/>
        </authorList>
    </citation>
    <scope>NUCLEOTIDE SEQUENCE [LARGE SCALE GENOMIC DNA]</scope>
    <source>
        <strain evidence="3">EP-1</strain>
        <tissue evidence="3">Whole</tissue>
    </source>
</reference>
<dbReference type="PANTHER" id="PTHR45703">
    <property type="entry name" value="DYNEIN HEAVY CHAIN"/>
    <property type="match status" value="1"/>
</dbReference>
<evidence type="ECO:0000259" key="2">
    <source>
        <dbReference type="Pfam" id="PF18199"/>
    </source>
</evidence>
<name>A0AAN9A1L0_HALRR</name>
<accession>A0AAN9A1L0</accession>
<feature type="region of interest" description="Disordered" evidence="1">
    <location>
        <begin position="681"/>
        <end position="711"/>
    </location>
</feature>
<comment type="caution">
    <text evidence="3">The sequence shown here is derived from an EMBL/GenBank/DDBJ whole genome shotgun (WGS) entry which is preliminary data.</text>
</comment>
<organism evidence="3 4">
    <name type="scientific">Halocaridina rubra</name>
    <name type="common">Hawaiian red shrimp</name>
    <dbReference type="NCBI Taxonomy" id="373956"/>
    <lineage>
        <taxon>Eukaryota</taxon>
        <taxon>Metazoa</taxon>
        <taxon>Ecdysozoa</taxon>
        <taxon>Arthropoda</taxon>
        <taxon>Crustacea</taxon>
        <taxon>Multicrustacea</taxon>
        <taxon>Malacostraca</taxon>
        <taxon>Eumalacostraca</taxon>
        <taxon>Eucarida</taxon>
        <taxon>Decapoda</taxon>
        <taxon>Pleocyemata</taxon>
        <taxon>Caridea</taxon>
        <taxon>Atyoidea</taxon>
        <taxon>Atyidae</taxon>
        <taxon>Halocaridina</taxon>
    </lineage>
</organism>
<evidence type="ECO:0000256" key="1">
    <source>
        <dbReference type="SAM" id="MobiDB-lite"/>
    </source>
</evidence>
<dbReference type="Proteomes" id="UP001381693">
    <property type="component" value="Unassembled WGS sequence"/>
</dbReference>
<dbReference type="Gene3D" id="1.10.8.720">
    <property type="entry name" value="Region D6 of dynein motor"/>
    <property type="match status" value="1"/>
</dbReference>
<dbReference type="AlphaFoldDB" id="A0AAN9A1L0"/>
<evidence type="ECO:0000313" key="3">
    <source>
        <dbReference type="EMBL" id="KAK7071648.1"/>
    </source>
</evidence>
<dbReference type="GO" id="GO:0030286">
    <property type="term" value="C:dynein complex"/>
    <property type="evidence" value="ECO:0007669"/>
    <property type="project" value="InterPro"/>
</dbReference>
<dbReference type="InterPro" id="IPR041228">
    <property type="entry name" value="Dynein_C"/>
</dbReference>
<dbReference type="GO" id="GO:0007018">
    <property type="term" value="P:microtubule-based movement"/>
    <property type="evidence" value="ECO:0007669"/>
    <property type="project" value="InterPro"/>
</dbReference>
<feature type="compositionally biased region" description="Basic and acidic residues" evidence="1">
    <location>
        <begin position="682"/>
        <end position="701"/>
    </location>
</feature>
<dbReference type="GO" id="GO:0051959">
    <property type="term" value="F:dynein light intermediate chain binding"/>
    <property type="evidence" value="ECO:0007669"/>
    <property type="project" value="InterPro"/>
</dbReference>
<sequence length="711" mass="79094">MYVGRGTQPVQALISTAKDVGLPYYKLTFLSLATASQQELRRRAVMAARRKTWLVLLDCEILTDSLSSVNAALKLLPHTLATPTVICVLAKGFCEVTSLSSAVIVNLDSPTSLSSNIESYLHLGYECLHTNADGNSTASTSAAVLATAYVFAVLHARKAYGDSSWISCPWLPRVVFEEGLLASQYYTHGHGKISWETLSAILSKVVFGSVLTSNMDQLVLDKICNDHLNDKTFSVSQKPMKVHRQAVVAGSPTPDETRDEMSPTTDIARITADAVTDLLGPIVPQMSPSERQGSILLHSFPKSKLYLNLQSPSEQAIEKVCEKARGSEAQLLGLSEHNRHLQHHRELTRSLEVFTRVPWVCVPRWVVLQMLRELDAFLPGPLTSQASEVLREEDLETLAWQQETEIWDKTQKKCRHLLNQIREAVTSGSAHPAQALLATAYLVCDSFLDSEACNSSKYFHNYEMKLAAQENLTSLWMARSISEDVQALIHEWKARHAHLLSWVKSETAPVVVRLGVMKLPGWWLTRLRQSVCIKAHWPLQGSLVYAVPAKRNIVERPNNGVCISGASVVGGKWYNEKIYPDAPQYSNSPIMLTLTVSHSTPPAPVTLPRLPNLLSCVRTEFTWPGSDVDTSQPILSYQKRLDSSVIDACPGCNMLPDTVKHIMEDNHLKWQRFQYRSTHRSCKSEEDAKQLTRGAENEDKLSQSTNALHGA</sequence>